<feature type="domain" description="YbaK/aminoacyl-tRNA synthetase-associated" evidence="5">
    <location>
        <begin position="32"/>
        <end position="144"/>
    </location>
</feature>
<keyword evidence="7" id="KW-1185">Reference proteome</keyword>
<dbReference type="Proteomes" id="UP000185766">
    <property type="component" value="Unassembled WGS sequence"/>
</dbReference>
<reference evidence="6 7" key="1">
    <citation type="submission" date="2016-10" db="EMBL/GenBank/DDBJ databases">
        <authorList>
            <person name="de Groot N.N."/>
        </authorList>
    </citation>
    <scope>NUCLEOTIDE SEQUENCE [LARGE SCALE GENOMIC DNA]</scope>
    <source>
        <strain evidence="6 7">JCM 19513</strain>
    </source>
</reference>
<evidence type="ECO:0000313" key="7">
    <source>
        <dbReference type="Proteomes" id="UP000185766"/>
    </source>
</evidence>
<dbReference type="GO" id="GO:0016829">
    <property type="term" value="F:lyase activity"/>
    <property type="evidence" value="ECO:0007669"/>
    <property type="project" value="UniProtKB-KW"/>
</dbReference>
<name>A0A1H7KZK7_9GAMM</name>
<dbReference type="CDD" id="cd00002">
    <property type="entry name" value="YbaK_deacylase"/>
    <property type="match status" value="1"/>
</dbReference>
<dbReference type="AlphaFoldDB" id="A0A1H7KZK7"/>
<dbReference type="InterPro" id="IPR007214">
    <property type="entry name" value="YbaK/aa-tRNA-synth-assoc-dom"/>
</dbReference>
<evidence type="ECO:0000256" key="4">
    <source>
        <dbReference type="PIRNR" id="PIRNR006181"/>
    </source>
</evidence>
<gene>
    <name evidence="6" type="ORF">SAMN05216214_106128</name>
</gene>
<evidence type="ECO:0000256" key="2">
    <source>
        <dbReference type="ARBA" id="ARBA00022917"/>
    </source>
</evidence>
<dbReference type="RefSeq" id="WP_074866928.1">
    <property type="nucleotide sequence ID" value="NZ_FOAS01000006.1"/>
</dbReference>
<dbReference type="GO" id="GO:0002161">
    <property type="term" value="F:aminoacyl-tRNA deacylase activity"/>
    <property type="evidence" value="ECO:0007669"/>
    <property type="project" value="InterPro"/>
</dbReference>
<evidence type="ECO:0000256" key="1">
    <source>
        <dbReference type="ARBA" id="ARBA00009798"/>
    </source>
</evidence>
<dbReference type="PIRSF" id="PIRSF006181">
    <property type="entry name" value="EbsC_YbaK"/>
    <property type="match status" value="1"/>
</dbReference>
<dbReference type="SUPFAM" id="SSF55826">
    <property type="entry name" value="YbaK/ProRS associated domain"/>
    <property type="match status" value="1"/>
</dbReference>
<evidence type="ECO:0000256" key="3">
    <source>
        <dbReference type="ARBA" id="ARBA00023239"/>
    </source>
</evidence>
<dbReference type="EC" id="4.2.-.-" evidence="4"/>
<dbReference type="STRING" id="1429083.GCA_001885685_01058"/>
<dbReference type="InterPro" id="IPR036754">
    <property type="entry name" value="YbaK/aa-tRNA-synt-asso_dom_sf"/>
</dbReference>
<evidence type="ECO:0000259" key="5">
    <source>
        <dbReference type="Pfam" id="PF04073"/>
    </source>
</evidence>
<dbReference type="EMBL" id="FOAS01000006">
    <property type="protein sequence ID" value="SEK92004.1"/>
    <property type="molecule type" value="Genomic_DNA"/>
</dbReference>
<proteinExistence type="inferred from homology"/>
<sequence>MTPALKLLEKQRVAHRAMPYEHDPKAPSYGLEAADKLGLEPAHVFKTLLADAEGELLVAVVPVSGTLDLKALAAAAKVKKVQMADVKLAEKTTGYRVGGISPLGQKKRLRTFIDSSAQYLAQIYVSGGKRGLDVALAPADLQRLTQAEWADIGRGD</sequence>
<evidence type="ECO:0000313" key="6">
    <source>
        <dbReference type="EMBL" id="SEK92004.1"/>
    </source>
</evidence>
<comment type="similarity">
    <text evidence="1 4">Belongs to the prolyl-tRNA editing family. YbaK/EbsC subfamily.</text>
</comment>
<keyword evidence="2 4" id="KW-0648">Protein biosynthesis</keyword>
<dbReference type="Pfam" id="PF04073">
    <property type="entry name" value="tRNA_edit"/>
    <property type="match status" value="1"/>
</dbReference>
<dbReference type="GO" id="GO:0006412">
    <property type="term" value="P:translation"/>
    <property type="evidence" value="ECO:0007669"/>
    <property type="project" value="UniProtKB-KW"/>
</dbReference>
<dbReference type="NCBIfam" id="TIGR00011">
    <property type="entry name" value="YbaK_EbsC"/>
    <property type="match status" value="1"/>
</dbReference>
<dbReference type="Gene3D" id="3.90.960.10">
    <property type="entry name" value="YbaK/aminoacyl-tRNA synthetase-associated domain"/>
    <property type="match status" value="1"/>
</dbReference>
<dbReference type="PANTHER" id="PTHR30411:SF0">
    <property type="entry name" value="CYS-TRNA(PRO)_CYS-TRNA(CYS) DEACYLASE YBAK"/>
    <property type="match status" value="1"/>
</dbReference>
<dbReference type="InterPro" id="IPR004369">
    <property type="entry name" value="Prolyl-tRNA_editing_YbaK/EbsC"/>
</dbReference>
<keyword evidence="3 4" id="KW-0456">Lyase</keyword>
<dbReference type="PANTHER" id="PTHR30411">
    <property type="entry name" value="CYTOPLASMIC PROTEIN"/>
    <property type="match status" value="1"/>
</dbReference>
<accession>A0A1H7KZK7</accession>
<organism evidence="6 7">
    <name type="scientific">Atopomonas hussainii</name>
    <dbReference type="NCBI Taxonomy" id="1429083"/>
    <lineage>
        <taxon>Bacteria</taxon>
        <taxon>Pseudomonadati</taxon>
        <taxon>Pseudomonadota</taxon>
        <taxon>Gammaproteobacteria</taxon>
        <taxon>Pseudomonadales</taxon>
        <taxon>Pseudomonadaceae</taxon>
        <taxon>Atopomonas</taxon>
    </lineage>
</organism>
<protein>
    <recommendedName>
        <fullName evidence="4">Cys-tRNA(Pro)/Cys-tRNA(Cys) deacylase</fullName>
        <ecNumber evidence="4">4.2.-.-</ecNumber>
    </recommendedName>
</protein>